<dbReference type="AlphaFoldDB" id="A0A848L1U0"/>
<reference evidence="3 4" key="1">
    <citation type="submission" date="2020-04" db="EMBL/GenBank/DDBJ databases">
        <title>Gordonia sp. nov. TBRC 11910.</title>
        <authorList>
            <person name="Suriyachadkun C."/>
        </authorList>
    </citation>
    <scope>NUCLEOTIDE SEQUENCE [LARGE SCALE GENOMIC DNA]</scope>
    <source>
        <strain evidence="3 4">TBRC 11910</strain>
    </source>
</reference>
<feature type="domain" description="Acyl-CoA thioesterase-like C-terminal" evidence="2">
    <location>
        <begin position="148"/>
        <end position="253"/>
    </location>
</feature>
<dbReference type="InterPro" id="IPR042171">
    <property type="entry name" value="Acyl-CoA_hotdog"/>
</dbReference>
<dbReference type="InterPro" id="IPR049449">
    <property type="entry name" value="TesB_ACOT8-like_N"/>
</dbReference>
<organism evidence="3 4">
    <name type="scientific">Gordonia asplenii</name>
    <dbReference type="NCBI Taxonomy" id="2725283"/>
    <lineage>
        <taxon>Bacteria</taxon>
        <taxon>Bacillati</taxon>
        <taxon>Actinomycetota</taxon>
        <taxon>Actinomycetes</taxon>
        <taxon>Mycobacteriales</taxon>
        <taxon>Gordoniaceae</taxon>
        <taxon>Gordonia</taxon>
    </lineage>
</organism>
<dbReference type="Pfam" id="PF20789">
    <property type="entry name" value="4HBT_3C"/>
    <property type="match status" value="1"/>
</dbReference>
<dbReference type="InterPro" id="IPR049450">
    <property type="entry name" value="ACOT8-like_C"/>
</dbReference>
<dbReference type="Proteomes" id="UP000550729">
    <property type="component" value="Unassembled WGS sequence"/>
</dbReference>
<evidence type="ECO:0000259" key="1">
    <source>
        <dbReference type="Pfam" id="PF13622"/>
    </source>
</evidence>
<dbReference type="InterPro" id="IPR029069">
    <property type="entry name" value="HotDog_dom_sf"/>
</dbReference>
<accession>A0A848L1U0</accession>
<proteinExistence type="predicted"/>
<dbReference type="SUPFAM" id="SSF54637">
    <property type="entry name" value="Thioesterase/thiol ester dehydrase-isomerase"/>
    <property type="match status" value="1"/>
</dbReference>
<evidence type="ECO:0000313" key="3">
    <source>
        <dbReference type="EMBL" id="NMO01618.1"/>
    </source>
</evidence>
<keyword evidence="4" id="KW-1185">Reference proteome</keyword>
<name>A0A848L1U0_9ACTN</name>
<sequence length="257" mass="27635">MTTDVYFHRTGPASYRPTEHVSGGWNTAEQHVAPGFGLLTHLVEVDRDARGSDLVIGRVSFDILGTITMDVVDCAVEVIRPGRTIELVEATMSQGGRDVVRLRAWLMSASDTASIAGSALPLIPGPDDLDEWSASSVWPGGFIASAQVRRRELDLGHAVYWVRTDVALLDEPVSSTARAVGLLDIANGIATRIHPDELAYPNLDLTAHLFEAPNGGWLGFDTSVSFGRAGIGLTSSRIYDETGPIGTVAQTLTLRRK</sequence>
<protein>
    <submittedName>
        <fullName evidence="3">Thioesterase family protein</fullName>
    </submittedName>
</protein>
<evidence type="ECO:0000259" key="2">
    <source>
        <dbReference type="Pfam" id="PF20789"/>
    </source>
</evidence>
<evidence type="ECO:0000313" key="4">
    <source>
        <dbReference type="Proteomes" id="UP000550729"/>
    </source>
</evidence>
<feature type="domain" description="Acyl-CoA thioesterase-like N-terminal HotDog" evidence="1">
    <location>
        <begin position="24"/>
        <end position="106"/>
    </location>
</feature>
<dbReference type="Pfam" id="PF13622">
    <property type="entry name" value="4HBT_3"/>
    <property type="match status" value="1"/>
</dbReference>
<comment type="caution">
    <text evidence="3">The sequence shown here is derived from an EMBL/GenBank/DDBJ whole genome shotgun (WGS) entry which is preliminary data.</text>
</comment>
<dbReference type="Gene3D" id="2.40.160.210">
    <property type="entry name" value="Acyl-CoA thioesterase, double hotdog domain"/>
    <property type="match status" value="1"/>
</dbReference>
<dbReference type="RefSeq" id="WP_170194133.1">
    <property type="nucleotide sequence ID" value="NZ_JABBNB010000009.1"/>
</dbReference>
<dbReference type="EMBL" id="JABBNB010000009">
    <property type="protein sequence ID" value="NMO01618.1"/>
    <property type="molecule type" value="Genomic_DNA"/>
</dbReference>
<gene>
    <name evidence="3" type="ORF">HH308_10380</name>
</gene>